<organism evidence="3 4">
    <name type="scientific">Cordyceps confragosa</name>
    <name type="common">Lecanicillium lecanii</name>
    <dbReference type="NCBI Taxonomy" id="2714763"/>
    <lineage>
        <taxon>Eukaryota</taxon>
        <taxon>Fungi</taxon>
        <taxon>Dikarya</taxon>
        <taxon>Ascomycota</taxon>
        <taxon>Pezizomycotina</taxon>
        <taxon>Sordariomycetes</taxon>
        <taxon>Hypocreomycetidae</taxon>
        <taxon>Hypocreales</taxon>
        <taxon>Cordycipitaceae</taxon>
        <taxon>Akanthomyces</taxon>
    </lineage>
</organism>
<dbReference type="InterPro" id="IPR036291">
    <property type="entry name" value="NAD(P)-bd_dom_sf"/>
</dbReference>
<evidence type="ECO:0000313" key="3">
    <source>
        <dbReference type="EMBL" id="OAQ96648.1"/>
    </source>
</evidence>
<evidence type="ECO:0000256" key="1">
    <source>
        <dbReference type="ARBA" id="ARBA00038376"/>
    </source>
</evidence>
<dbReference type="OrthoDB" id="10254221at2759"/>
<evidence type="ECO:0000259" key="2">
    <source>
        <dbReference type="Pfam" id="PF13460"/>
    </source>
</evidence>
<dbReference type="SUPFAM" id="SSF51735">
    <property type="entry name" value="NAD(P)-binding Rossmann-fold domains"/>
    <property type="match status" value="1"/>
</dbReference>
<comment type="caution">
    <text evidence="3">The sequence shown here is derived from an EMBL/GenBank/DDBJ whole genome shotgun (WGS) entry which is preliminary data.</text>
</comment>
<dbReference type="Proteomes" id="UP000243081">
    <property type="component" value="Unassembled WGS sequence"/>
</dbReference>
<gene>
    <name evidence="3" type="ORF">LLEC1_04288</name>
</gene>
<evidence type="ECO:0000313" key="4">
    <source>
        <dbReference type="Proteomes" id="UP000243081"/>
    </source>
</evidence>
<dbReference type="AlphaFoldDB" id="A0A179I4I1"/>
<reference evidence="3 4" key="1">
    <citation type="submission" date="2016-03" db="EMBL/GenBank/DDBJ databases">
        <title>Fine-scale spatial genetic structure of a fungal parasite of coffee scale insects.</title>
        <authorList>
            <person name="Jackson D."/>
            <person name="Zemenick K.A."/>
            <person name="Malloure B."/>
            <person name="Quandt C.A."/>
            <person name="James T.Y."/>
        </authorList>
    </citation>
    <scope>NUCLEOTIDE SEQUENCE [LARGE SCALE GENOMIC DNA]</scope>
    <source>
        <strain evidence="3 4">UM487</strain>
    </source>
</reference>
<dbReference type="InterPro" id="IPR016040">
    <property type="entry name" value="NAD(P)-bd_dom"/>
</dbReference>
<dbReference type="OMA" id="GCTIAQD"/>
<dbReference type="Gene3D" id="3.40.50.720">
    <property type="entry name" value="NAD(P)-binding Rossmann-like Domain"/>
    <property type="match status" value="1"/>
</dbReference>
<dbReference type="Pfam" id="PF13460">
    <property type="entry name" value="NAD_binding_10"/>
    <property type="match status" value="1"/>
</dbReference>
<keyword evidence="4" id="KW-1185">Reference proteome</keyword>
<accession>A0A179I4I1</accession>
<feature type="domain" description="NAD(P)-binding" evidence="2">
    <location>
        <begin position="8"/>
        <end position="204"/>
    </location>
</feature>
<dbReference type="EMBL" id="LUKN01004021">
    <property type="protein sequence ID" value="OAQ96648.1"/>
    <property type="molecule type" value="Genomic_DNA"/>
</dbReference>
<protein>
    <recommendedName>
        <fullName evidence="2">NAD(P)-binding domain-containing protein</fullName>
    </recommendedName>
</protein>
<name>A0A179I4I1_CORDF</name>
<proteinExistence type="inferred from homology"/>
<dbReference type="PANTHER" id="PTHR15020">
    <property type="entry name" value="FLAVIN REDUCTASE-RELATED"/>
    <property type="match status" value="1"/>
</dbReference>
<comment type="similarity">
    <text evidence="1">Belongs to the avfA family.</text>
</comment>
<sequence>MPSYAILGATGKTGQSIIKVLLQSEENTIHAYCRSKAKLFALIPEIQHDARVAVYEGQTSDIDLLVACLKDTRAAFMAMAPVGNKPGNTLIFDTAQQVVAAMERLKNRPHLVLLSSSSTDHSFMSSVPSLLRSLLYCANFYIYEDLKRAESYLGSHSDIVTTTFVKPGALSHDEQRGHILSFSRATSPVSFLDLAAGMIEIAASPEGDLYHGRAVAVNAASKDVAFPREAPGVLLQGMLCFLCPWIYPYIH</sequence>
<dbReference type="PANTHER" id="PTHR15020:SF50">
    <property type="entry name" value="UPF0659 PROTEIN YMR090W"/>
    <property type="match status" value="1"/>
</dbReference>